<keyword evidence="1" id="KW-0732">Signal</keyword>
<dbReference type="Proteomes" id="UP001274830">
    <property type="component" value="Unassembled WGS sequence"/>
</dbReference>
<reference evidence="2" key="1">
    <citation type="submission" date="2023-07" db="EMBL/GenBank/DDBJ databases">
        <title>Black Yeasts Isolated from many extreme environments.</title>
        <authorList>
            <person name="Coleine C."/>
            <person name="Stajich J.E."/>
            <person name="Selbmann L."/>
        </authorList>
    </citation>
    <scope>NUCLEOTIDE SEQUENCE</scope>
    <source>
        <strain evidence="2">CCFEE 5485</strain>
    </source>
</reference>
<comment type="caution">
    <text evidence="2">The sequence shown here is derived from an EMBL/GenBank/DDBJ whole genome shotgun (WGS) entry which is preliminary data.</text>
</comment>
<sequence>MKFSLGLLALAGCVVTVTARGDFSIQFTRFAGKFCTDPIKTDEIDSNYCKSLDYDHGGFSSFVYHPRDVHEDDSGDGCEVFVFGTGHCAGEAYMIGDPLDAFGKCGTVPFPAGGWSISVKCDETSYGDTYKRDNENGTMVEFEA</sequence>
<dbReference type="AlphaFoldDB" id="A0AAE0TRI3"/>
<protein>
    <submittedName>
        <fullName evidence="2">Uncharacterized protein</fullName>
    </submittedName>
</protein>
<name>A0AAE0TRI3_9PEZI</name>
<evidence type="ECO:0000256" key="1">
    <source>
        <dbReference type="SAM" id="SignalP"/>
    </source>
</evidence>
<feature type="signal peptide" evidence="1">
    <location>
        <begin position="1"/>
        <end position="19"/>
    </location>
</feature>
<proteinExistence type="predicted"/>
<dbReference type="EMBL" id="JAUTXT010000055">
    <property type="protein sequence ID" value="KAK3670512.1"/>
    <property type="molecule type" value="Genomic_DNA"/>
</dbReference>
<evidence type="ECO:0000313" key="2">
    <source>
        <dbReference type="EMBL" id="KAK3670512.1"/>
    </source>
</evidence>
<gene>
    <name evidence="2" type="ORF">LTR78_009616</name>
</gene>
<feature type="chain" id="PRO_5042077351" evidence="1">
    <location>
        <begin position="20"/>
        <end position="144"/>
    </location>
</feature>
<evidence type="ECO:0000313" key="3">
    <source>
        <dbReference type="Proteomes" id="UP001274830"/>
    </source>
</evidence>
<keyword evidence="3" id="KW-1185">Reference proteome</keyword>
<organism evidence="2 3">
    <name type="scientific">Recurvomyces mirabilis</name>
    <dbReference type="NCBI Taxonomy" id="574656"/>
    <lineage>
        <taxon>Eukaryota</taxon>
        <taxon>Fungi</taxon>
        <taxon>Dikarya</taxon>
        <taxon>Ascomycota</taxon>
        <taxon>Pezizomycotina</taxon>
        <taxon>Dothideomycetes</taxon>
        <taxon>Dothideomycetidae</taxon>
        <taxon>Mycosphaerellales</taxon>
        <taxon>Teratosphaeriaceae</taxon>
        <taxon>Recurvomyces</taxon>
    </lineage>
</organism>
<accession>A0AAE0TRI3</accession>